<organism evidence="2 3">
    <name type="scientific">Araneus ventricosus</name>
    <name type="common">Orbweaver spider</name>
    <name type="synonym">Epeira ventricosa</name>
    <dbReference type="NCBI Taxonomy" id="182803"/>
    <lineage>
        <taxon>Eukaryota</taxon>
        <taxon>Metazoa</taxon>
        <taxon>Ecdysozoa</taxon>
        <taxon>Arthropoda</taxon>
        <taxon>Chelicerata</taxon>
        <taxon>Arachnida</taxon>
        <taxon>Araneae</taxon>
        <taxon>Araneomorphae</taxon>
        <taxon>Entelegynae</taxon>
        <taxon>Araneoidea</taxon>
        <taxon>Araneidae</taxon>
        <taxon>Araneus</taxon>
    </lineage>
</organism>
<accession>A0A4Y2A337</accession>
<feature type="region of interest" description="Disordered" evidence="1">
    <location>
        <begin position="54"/>
        <end position="100"/>
    </location>
</feature>
<reference evidence="2 3" key="1">
    <citation type="journal article" date="2019" name="Sci. Rep.">
        <title>Orb-weaving spider Araneus ventricosus genome elucidates the spidroin gene catalogue.</title>
        <authorList>
            <person name="Kono N."/>
            <person name="Nakamura H."/>
            <person name="Ohtoshi R."/>
            <person name="Moran D.A.P."/>
            <person name="Shinohara A."/>
            <person name="Yoshida Y."/>
            <person name="Fujiwara M."/>
            <person name="Mori M."/>
            <person name="Tomita M."/>
            <person name="Arakawa K."/>
        </authorList>
    </citation>
    <scope>NUCLEOTIDE SEQUENCE [LARGE SCALE GENOMIC DNA]</scope>
</reference>
<comment type="caution">
    <text evidence="2">The sequence shown here is derived from an EMBL/GenBank/DDBJ whole genome shotgun (WGS) entry which is preliminary data.</text>
</comment>
<evidence type="ECO:0000313" key="3">
    <source>
        <dbReference type="Proteomes" id="UP000499080"/>
    </source>
</evidence>
<dbReference type="AlphaFoldDB" id="A0A4Y2A337"/>
<protein>
    <submittedName>
        <fullName evidence="2">Uncharacterized protein</fullName>
    </submittedName>
</protein>
<dbReference type="Proteomes" id="UP000499080">
    <property type="component" value="Unassembled WGS sequence"/>
</dbReference>
<feature type="compositionally biased region" description="Polar residues" evidence="1">
    <location>
        <begin position="80"/>
        <end position="91"/>
    </location>
</feature>
<evidence type="ECO:0000313" key="2">
    <source>
        <dbReference type="EMBL" id="GBL73676.1"/>
    </source>
</evidence>
<dbReference type="EMBL" id="BGPR01000004">
    <property type="protein sequence ID" value="GBL73676.1"/>
    <property type="molecule type" value="Genomic_DNA"/>
</dbReference>
<name>A0A4Y2A337_ARAVE</name>
<sequence length="100" mass="11456">MFGHLLYPILIKLIPEDLALHRKRVDKLVNTEFDVTDLLTFLRVEIECRESSAFFPNSKGEKQKPTAHQSSFSKSKESPPLNSTRGQNNASDRSRPREKS</sequence>
<keyword evidence="3" id="KW-1185">Reference proteome</keyword>
<dbReference type="OrthoDB" id="6432199at2759"/>
<gene>
    <name evidence="2" type="ORF">AVEN_230674_1</name>
</gene>
<evidence type="ECO:0000256" key="1">
    <source>
        <dbReference type="SAM" id="MobiDB-lite"/>
    </source>
</evidence>
<proteinExistence type="predicted"/>